<evidence type="ECO:0000313" key="2">
    <source>
        <dbReference type="Proteomes" id="UP001060215"/>
    </source>
</evidence>
<accession>A0ACC0IPN5</accession>
<evidence type="ECO:0000313" key="1">
    <source>
        <dbReference type="EMBL" id="KAI8027663.1"/>
    </source>
</evidence>
<name>A0ACC0IPN5_9ERIC</name>
<sequence>MPLIAVCSITLTFHIKQLGDDVSTEIFLQCVGEQILSGRRLGTTISVAGYKEIAVQFAKRTGRRHDVKQFKNKYLGLKKEWQAWNKLMDTSKGVTGIGFDRSTGLFTASEEWWENLKMLKEFRVIKCPKLVGGLPKQMPSWVRLEIRECSALTASLPRTSVANKLVLNGCNGVDLGWQGVSSLVKLEISNMPSLKELIPELHMLTNLQKLIIRNCPSLVSFPRILNTCLQELCIENCSSLLSFAVGVLPITLNSINIWECPKLVFSVSEEMECCNSSLELLSLHSCGPLKSLPLGFFPKLRSLDIENFEILSIPNGHGLNISTSLEFVRISACNSMVSCLPEALHAPNLKTFWVSNCKMLKFLPEGMHSHLPSLESLSIWNCPEIESFPEGGLPSNLRRLQIGGCKKLVDRRREWGLQRLPSLTKFTFGGGKYEEEDDDVLESFLEEALLPPTLTSLSIENLQNLKSINYQSFQHPTCLKELEIFNCPQFQSLPEEGLLASLSRLYIYDCPFLKPRCERDRGTANSHILDRVSLTSRLAQNLRANWHRLCTISTLEGASDLHFTMKTVEDANAAIEKLNGTNVRSSSTGHCSDIFKESRLSVPRLQFFFLVEVNLPEDATHAPFDSVTLPKTFKLDAFNLDDDFSYDGAQDNHLRSEEEITLTCDQILIGRDLYIAITFDQDILRDSIGLKDASVSGVSPMNEDPRPALPVDPTVGFQDPGPEEIEMLNEDNFPQNIPEIEVMHDAADDFHVDNISLWPD</sequence>
<comment type="caution">
    <text evidence="1">The sequence shown here is derived from an EMBL/GenBank/DDBJ whole genome shotgun (WGS) entry which is preliminary data.</text>
</comment>
<dbReference type="Proteomes" id="UP001060215">
    <property type="component" value="Chromosome 3"/>
</dbReference>
<keyword evidence="2" id="KW-1185">Reference proteome</keyword>
<organism evidence="1 2">
    <name type="scientific">Camellia lanceoleosa</name>
    <dbReference type="NCBI Taxonomy" id="1840588"/>
    <lineage>
        <taxon>Eukaryota</taxon>
        <taxon>Viridiplantae</taxon>
        <taxon>Streptophyta</taxon>
        <taxon>Embryophyta</taxon>
        <taxon>Tracheophyta</taxon>
        <taxon>Spermatophyta</taxon>
        <taxon>Magnoliopsida</taxon>
        <taxon>eudicotyledons</taxon>
        <taxon>Gunneridae</taxon>
        <taxon>Pentapetalae</taxon>
        <taxon>asterids</taxon>
        <taxon>Ericales</taxon>
        <taxon>Theaceae</taxon>
        <taxon>Camellia</taxon>
    </lineage>
</organism>
<reference evidence="1 2" key="1">
    <citation type="journal article" date="2022" name="Plant J.">
        <title>Chromosome-level genome of Camellia lanceoleosa provides a valuable resource for understanding genome evolution and self-incompatibility.</title>
        <authorList>
            <person name="Gong W."/>
            <person name="Xiao S."/>
            <person name="Wang L."/>
            <person name="Liao Z."/>
            <person name="Chang Y."/>
            <person name="Mo W."/>
            <person name="Hu G."/>
            <person name="Li W."/>
            <person name="Zhao G."/>
            <person name="Zhu H."/>
            <person name="Hu X."/>
            <person name="Ji K."/>
            <person name="Xiang X."/>
            <person name="Song Q."/>
            <person name="Yuan D."/>
            <person name="Jin S."/>
            <person name="Zhang L."/>
        </authorList>
    </citation>
    <scope>NUCLEOTIDE SEQUENCE [LARGE SCALE GENOMIC DNA]</scope>
    <source>
        <strain evidence="1">SQ_2022a</strain>
    </source>
</reference>
<proteinExistence type="predicted"/>
<gene>
    <name evidence="1" type="ORF">LOK49_LG02G01339</name>
</gene>
<protein>
    <submittedName>
        <fullName evidence="1">Disease resistance protein</fullName>
    </submittedName>
</protein>
<dbReference type="EMBL" id="CM045760">
    <property type="protein sequence ID" value="KAI8027663.1"/>
    <property type="molecule type" value="Genomic_DNA"/>
</dbReference>